<proteinExistence type="predicted"/>
<protein>
    <submittedName>
        <fullName evidence="2">Atp-dependent dna helicase pif1-like protein</fullName>
    </submittedName>
</protein>
<feature type="region of interest" description="Disordered" evidence="1">
    <location>
        <begin position="1"/>
        <end position="28"/>
    </location>
</feature>
<dbReference type="EMBL" id="CP089275">
    <property type="protein sequence ID" value="USP76267.1"/>
    <property type="molecule type" value="Genomic_DNA"/>
</dbReference>
<dbReference type="OrthoDB" id="3691720at2759"/>
<evidence type="ECO:0000313" key="3">
    <source>
        <dbReference type="Proteomes" id="UP001056012"/>
    </source>
</evidence>
<keyword evidence="2" id="KW-0067">ATP-binding</keyword>
<feature type="region of interest" description="Disordered" evidence="1">
    <location>
        <begin position="572"/>
        <end position="598"/>
    </location>
</feature>
<dbReference type="AlphaFoldDB" id="A0A9Q9DR48"/>
<evidence type="ECO:0000313" key="2">
    <source>
        <dbReference type="EMBL" id="USP76267.1"/>
    </source>
</evidence>
<feature type="region of interest" description="Disordered" evidence="1">
    <location>
        <begin position="41"/>
        <end position="72"/>
    </location>
</feature>
<accession>A0A9Q9DR48</accession>
<feature type="region of interest" description="Disordered" evidence="1">
    <location>
        <begin position="179"/>
        <end position="198"/>
    </location>
</feature>
<keyword evidence="3" id="KW-1185">Reference proteome</keyword>
<keyword evidence="2" id="KW-0547">Nucleotide-binding</keyword>
<evidence type="ECO:0000256" key="1">
    <source>
        <dbReference type="SAM" id="MobiDB-lite"/>
    </source>
</evidence>
<keyword evidence="2" id="KW-0378">Hydrolase</keyword>
<sequence>MAPTPHRIAQTSTELKKQYKKNGGLVSERQRKQLARELELNQRAAQAREAEERRKAAAKRRKEKETKEAAARKQLGVGLATQLIGYSHTQAQLKNGMEAFLGIKKKKDEEKRNKETELDRLLEETIAAIESEPYNNDNNDNTEQKASPEDWVDDDVDDESLLEIHDMMVLKTAEECVPNPRPQPAPTSYTPLAQPLPPNPPKSDLARENLEFTRTHGPINKSVEAALDKLPGPIIELLSQDASSTILEWNPAVGLLHKLNPVGLPPHRLRIKVGCVVTLLKDLNTSNRLSKNHHLQILRLENDQLECLILDGPLRGTQTTLRRVPFQAKYRNQHPYERTQFPICIALDLIQVQPSSSTQSRMPPTVSLRKPVPPVPQTKSPATVYPGFKLPGLPASNCGSPVTLNTASAGKRLQPISSLASDCWDDFFESSTQISREIYCDAKPQISETISILGATSTNDDLPPICTQDLDFSLDDLDDDPDDTASGQTNSHPAIVTPKKSSTPIPEKLASRQTQGTSANIPARSSIVANSSRPLSSTKKIAGKCKNPGPFATGLEIELSKLRPSQLPKSMFEPQAKRKATVAPPRVHAPPTKRPCIATPRTSFSLETASFKARNTSFSDFLMSTQDAAAFFDDDDNLSFG</sequence>
<keyword evidence="2" id="KW-0347">Helicase</keyword>
<feature type="compositionally biased region" description="Basic and acidic residues" evidence="1">
    <location>
        <begin position="41"/>
        <end position="55"/>
    </location>
</feature>
<feature type="compositionally biased region" description="Acidic residues" evidence="1">
    <location>
        <begin position="472"/>
        <end position="483"/>
    </location>
</feature>
<feature type="compositionally biased region" description="Polar residues" evidence="1">
    <location>
        <begin position="511"/>
        <end position="520"/>
    </location>
</feature>
<feature type="region of interest" description="Disordered" evidence="1">
    <location>
        <begin position="356"/>
        <end position="380"/>
    </location>
</feature>
<dbReference type="GO" id="GO:0004386">
    <property type="term" value="F:helicase activity"/>
    <property type="evidence" value="ECO:0007669"/>
    <property type="project" value="UniProtKB-KW"/>
</dbReference>
<dbReference type="VEuPathDB" id="FungiDB:yc1106_03541"/>
<organism evidence="2 3">
    <name type="scientific">Curvularia clavata</name>
    <dbReference type="NCBI Taxonomy" id="95742"/>
    <lineage>
        <taxon>Eukaryota</taxon>
        <taxon>Fungi</taxon>
        <taxon>Dikarya</taxon>
        <taxon>Ascomycota</taxon>
        <taxon>Pezizomycotina</taxon>
        <taxon>Dothideomycetes</taxon>
        <taxon>Pleosporomycetidae</taxon>
        <taxon>Pleosporales</taxon>
        <taxon>Pleosporineae</taxon>
        <taxon>Pleosporaceae</taxon>
        <taxon>Curvularia</taxon>
    </lineage>
</organism>
<dbReference type="Proteomes" id="UP001056012">
    <property type="component" value="Chromosome 2"/>
</dbReference>
<name>A0A9Q9DR48_CURCL</name>
<feature type="region of interest" description="Disordered" evidence="1">
    <location>
        <begin position="129"/>
        <end position="153"/>
    </location>
</feature>
<feature type="region of interest" description="Disordered" evidence="1">
    <location>
        <begin position="472"/>
        <end position="532"/>
    </location>
</feature>
<gene>
    <name evidence="2" type="ORF">yc1106_03541</name>
</gene>
<reference evidence="2" key="1">
    <citation type="submission" date="2021-12" db="EMBL/GenBank/DDBJ databases">
        <title>Curvularia clavata genome.</title>
        <authorList>
            <person name="Cao Y."/>
        </authorList>
    </citation>
    <scope>NUCLEOTIDE SEQUENCE</scope>
    <source>
        <strain evidence="2">Yc1106</strain>
    </source>
</reference>